<accession>A0AB34INV6</accession>
<feature type="compositionally biased region" description="Basic residues" evidence="1">
    <location>
        <begin position="408"/>
        <end position="417"/>
    </location>
</feature>
<dbReference type="Proteomes" id="UP001515480">
    <property type="component" value="Unassembled WGS sequence"/>
</dbReference>
<evidence type="ECO:0000313" key="3">
    <source>
        <dbReference type="EMBL" id="KAL1503737.1"/>
    </source>
</evidence>
<comment type="caution">
    <text evidence="3">The sequence shown here is derived from an EMBL/GenBank/DDBJ whole genome shotgun (WGS) entry which is preliminary data.</text>
</comment>
<feature type="region of interest" description="Disordered" evidence="1">
    <location>
        <begin position="387"/>
        <end position="515"/>
    </location>
</feature>
<evidence type="ECO:0000259" key="2">
    <source>
        <dbReference type="Pfam" id="PF10354"/>
    </source>
</evidence>
<dbReference type="Gene3D" id="3.40.50.150">
    <property type="entry name" value="Vaccinia Virus protein VP39"/>
    <property type="match status" value="1"/>
</dbReference>
<feature type="compositionally biased region" description="Basic and acidic residues" evidence="1">
    <location>
        <begin position="418"/>
        <end position="431"/>
    </location>
</feature>
<proteinExistence type="predicted"/>
<dbReference type="PANTHER" id="PTHR11538:SF26">
    <property type="entry name" value="FERREDOXIN-FOLD ANTICODON-BINDING DOMAIN-CONTAINING PROTEIN 1"/>
    <property type="match status" value="1"/>
</dbReference>
<protein>
    <recommendedName>
        <fullName evidence="2">25S rRNA (uridine-N(3))-methyltransferase BMT5-like domain-containing protein</fullName>
    </recommendedName>
</protein>
<dbReference type="Pfam" id="PF10354">
    <property type="entry name" value="BMT5-like"/>
    <property type="match status" value="1"/>
</dbReference>
<feature type="domain" description="25S rRNA (uridine-N(3))-methyltransferase BMT5-like" evidence="2">
    <location>
        <begin position="191"/>
        <end position="362"/>
    </location>
</feature>
<name>A0AB34INV6_PRYPA</name>
<dbReference type="AlphaFoldDB" id="A0AB34INV6"/>
<sequence length="515" mass="55778">MAEPKAEVLALVRKMKAPVHVAALSVAYKMKTGRSMKQDHKGGMLRFLREACADELVTSGEGNDTFVFLATPTTRARQWLRTKVRAYGPILVSMLGRMFHEEFGRAFSEECGEGVSKFLRRHCESEFRLEVQKGQEVLVDLRCRSDPRAFLSDKSKKLKPPPKEEEDGARVEGLLALGGGTAYRDPSRRVLLVGEADFSFAAALLSPSRPAAELTATSYDSVETLCRKYGEARVRASLRSLRAAGATVLHGVDAAALHADASVLRRAPFDVVAFHFPHAGGADGLDASIAQNQQLVRAFLRAARGVLAAAGEAHLTLVHRYPYTTWLADLARPGSAALREEGLRYLGSAPFEFGEYDGYAHQATSAVDGGALEVATACRTHAWRLAEQGAPGSSPVSDAAAAEARARGGAKKATKKPRPSDGSEASRDESTRRKKKQRTRERCASGGDSIVDPVPETSTGVAVTPPHNNAREHQGAVEDANKSRRKSRNANEAEKLGGATKKKKKRDRELTAHYL</sequence>
<dbReference type="PANTHER" id="PTHR11538">
    <property type="entry name" value="PHENYLALANYL-TRNA SYNTHETASE"/>
    <property type="match status" value="1"/>
</dbReference>
<keyword evidence="4" id="KW-1185">Reference proteome</keyword>
<dbReference type="GO" id="GO:0070475">
    <property type="term" value="P:rRNA base methylation"/>
    <property type="evidence" value="ECO:0007669"/>
    <property type="project" value="InterPro"/>
</dbReference>
<reference evidence="3 4" key="1">
    <citation type="journal article" date="2024" name="Science">
        <title>Giant polyketide synthase enzymes in the biosynthesis of giant marine polyether toxins.</title>
        <authorList>
            <person name="Fallon T.R."/>
            <person name="Shende V.V."/>
            <person name="Wierzbicki I.H."/>
            <person name="Pendleton A.L."/>
            <person name="Watervoot N.F."/>
            <person name="Auber R.P."/>
            <person name="Gonzalez D.J."/>
            <person name="Wisecaver J.H."/>
            <person name="Moore B.S."/>
        </authorList>
    </citation>
    <scope>NUCLEOTIDE SEQUENCE [LARGE SCALE GENOMIC DNA]</scope>
    <source>
        <strain evidence="3 4">12B1</strain>
    </source>
</reference>
<dbReference type="EMBL" id="JBGBPQ010000021">
    <property type="protein sequence ID" value="KAL1503737.1"/>
    <property type="molecule type" value="Genomic_DNA"/>
</dbReference>
<gene>
    <name evidence="3" type="ORF">AB1Y20_012208</name>
</gene>
<dbReference type="GO" id="GO:0070042">
    <property type="term" value="F:rRNA (uridine-N3-)-methyltransferase activity"/>
    <property type="evidence" value="ECO:0007669"/>
    <property type="project" value="InterPro"/>
</dbReference>
<dbReference type="InterPro" id="IPR029063">
    <property type="entry name" value="SAM-dependent_MTases_sf"/>
</dbReference>
<dbReference type="GO" id="GO:0005737">
    <property type="term" value="C:cytoplasm"/>
    <property type="evidence" value="ECO:0007669"/>
    <property type="project" value="TreeGrafter"/>
</dbReference>
<dbReference type="InterPro" id="IPR019446">
    <property type="entry name" value="BMT5-like"/>
</dbReference>
<evidence type="ECO:0000256" key="1">
    <source>
        <dbReference type="SAM" id="MobiDB-lite"/>
    </source>
</evidence>
<feature type="compositionally biased region" description="Basic and acidic residues" evidence="1">
    <location>
        <begin position="469"/>
        <end position="482"/>
    </location>
</feature>
<evidence type="ECO:0000313" key="4">
    <source>
        <dbReference type="Proteomes" id="UP001515480"/>
    </source>
</evidence>
<organism evidence="3 4">
    <name type="scientific">Prymnesium parvum</name>
    <name type="common">Toxic golden alga</name>
    <dbReference type="NCBI Taxonomy" id="97485"/>
    <lineage>
        <taxon>Eukaryota</taxon>
        <taxon>Haptista</taxon>
        <taxon>Haptophyta</taxon>
        <taxon>Prymnesiophyceae</taxon>
        <taxon>Prymnesiales</taxon>
        <taxon>Prymnesiaceae</taxon>
        <taxon>Prymnesium</taxon>
    </lineage>
</organism>